<feature type="compositionally biased region" description="Polar residues" evidence="1">
    <location>
        <begin position="61"/>
        <end position="83"/>
    </location>
</feature>
<dbReference type="Proteomes" id="UP001341840">
    <property type="component" value="Unassembled WGS sequence"/>
</dbReference>
<name>A0ABU6TE49_9FABA</name>
<evidence type="ECO:0000313" key="3">
    <source>
        <dbReference type="Proteomes" id="UP001341840"/>
    </source>
</evidence>
<reference evidence="2 3" key="1">
    <citation type="journal article" date="2023" name="Plants (Basel)">
        <title>Bridging the Gap: Combining Genomics and Transcriptomics Approaches to Understand Stylosanthes scabra, an Orphan Legume from the Brazilian Caatinga.</title>
        <authorList>
            <person name="Ferreira-Neto J.R.C."/>
            <person name="da Silva M.D."/>
            <person name="Binneck E."/>
            <person name="de Melo N.F."/>
            <person name="da Silva R.H."/>
            <person name="de Melo A.L.T.M."/>
            <person name="Pandolfi V."/>
            <person name="Bustamante F.O."/>
            <person name="Brasileiro-Vidal A.C."/>
            <person name="Benko-Iseppon A.M."/>
        </authorList>
    </citation>
    <scope>NUCLEOTIDE SEQUENCE [LARGE SCALE GENOMIC DNA]</scope>
    <source>
        <tissue evidence="2">Leaves</tissue>
    </source>
</reference>
<evidence type="ECO:0000313" key="2">
    <source>
        <dbReference type="EMBL" id="MED6146148.1"/>
    </source>
</evidence>
<protein>
    <submittedName>
        <fullName evidence="2">Uncharacterized protein</fullName>
    </submittedName>
</protein>
<keyword evidence="3" id="KW-1185">Reference proteome</keyword>
<dbReference type="EMBL" id="JASCZI010090759">
    <property type="protein sequence ID" value="MED6146148.1"/>
    <property type="molecule type" value="Genomic_DNA"/>
</dbReference>
<gene>
    <name evidence="2" type="ORF">PIB30_031845</name>
</gene>
<evidence type="ECO:0000256" key="1">
    <source>
        <dbReference type="SAM" id="MobiDB-lite"/>
    </source>
</evidence>
<feature type="region of interest" description="Disordered" evidence="1">
    <location>
        <begin position="57"/>
        <end position="85"/>
    </location>
</feature>
<sequence length="269" mass="30130">MVYEDSPKMGVVSSIYRHRQASNAYALVYSHFHSDLCLLKPETLEQTYQGIEWNEKRPAATDSQQAAPSPQLNTDSLHVSQAPSRIPPLSKSFRLPSHGIVRRAISDVIELMLNELWINYSEISDDVQKRWFEKWARRLSGHPPTNPELFRETHTRNRDRSIVEKCADDLLLQTLSEPYKNRVCGAGGFFVSSLRRSGYRGSSASSTSTHIGPVTPEWQMAAFYNPIHRGSSAIVGGSGSSTAPPLPPRPPLGQPNHPPYDDDDDYKDA</sequence>
<accession>A0ABU6TE49</accession>
<feature type="region of interest" description="Disordered" evidence="1">
    <location>
        <begin position="231"/>
        <end position="269"/>
    </location>
</feature>
<feature type="compositionally biased region" description="Pro residues" evidence="1">
    <location>
        <begin position="244"/>
        <end position="258"/>
    </location>
</feature>
<organism evidence="2 3">
    <name type="scientific">Stylosanthes scabra</name>
    <dbReference type="NCBI Taxonomy" id="79078"/>
    <lineage>
        <taxon>Eukaryota</taxon>
        <taxon>Viridiplantae</taxon>
        <taxon>Streptophyta</taxon>
        <taxon>Embryophyta</taxon>
        <taxon>Tracheophyta</taxon>
        <taxon>Spermatophyta</taxon>
        <taxon>Magnoliopsida</taxon>
        <taxon>eudicotyledons</taxon>
        <taxon>Gunneridae</taxon>
        <taxon>Pentapetalae</taxon>
        <taxon>rosids</taxon>
        <taxon>fabids</taxon>
        <taxon>Fabales</taxon>
        <taxon>Fabaceae</taxon>
        <taxon>Papilionoideae</taxon>
        <taxon>50 kb inversion clade</taxon>
        <taxon>dalbergioids sensu lato</taxon>
        <taxon>Dalbergieae</taxon>
        <taxon>Pterocarpus clade</taxon>
        <taxon>Stylosanthes</taxon>
    </lineage>
</organism>
<comment type="caution">
    <text evidence="2">The sequence shown here is derived from an EMBL/GenBank/DDBJ whole genome shotgun (WGS) entry which is preliminary data.</text>
</comment>
<proteinExistence type="predicted"/>